<evidence type="ECO:0000256" key="1">
    <source>
        <dbReference type="SAM" id="MobiDB-lite"/>
    </source>
</evidence>
<protein>
    <submittedName>
        <fullName evidence="2">Uncharacterized protein</fullName>
    </submittedName>
</protein>
<gene>
    <name evidence="2" type="ORF">SAMN03097708_00970</name>
</gene>
<keyword evidence="3" id="KW-1185">Reference proteome</keyword>
<dbReference type="RefSeq" id="WP_092993299.1">
    <property type="nucleotide sequence ID" value="NZ_FMWD01000003.1"/>
</dbReference>
<feature type="compositionally biased region" description="Acidic residues" evidence="1">
    <location>
        <begin position="106"/>
        <end position="116"/>
    </location>
</feature>
<evidence type="ECO:0000313" key="2">
    <source>
        <dbReference type="EMBL" id="SCZ54439.1"/>
    </source>
</evidence>
<evidence type="ECO:0000313" key="3">
    <source>
        <dbReference type="Proteomes" id="UP000199648"/>
    </source>
</evidence>
<feature type="compositionally biased region" description="Polar residues" evidence="1">
    <location>
        <begin position="81"/>
        <end position="95"/>
    </location>
</feature>
<accession>A0A1G5PZC6</accession>
<dbReference type="EMBL" id="FMWD01000003">
    <property type="protein sequence ID" value="SCZ54439.1"/>
    <property type="molecule type" value="Genomic_DNA"/>
</dbReference>
<dbReference type="AlphaFoldDB" id="A0A1G5PZC6"/>
<dbReference type="STRING" id="415747.SAMN03097708_00970"/>
<organism evidence="2 3">
    <name type="scientific">Thiohalomonas denitrificans</name>
    <dbReference type="NCBI Taxonomy" id="415747"/>
    <lineage>
        <taxon>Bacteria</taxon>
        <taxon>Pseudomonadati</taxon>
        <taxon>Pseudomonadota</taxon>
        <taxon>Gammaproteobacteria</taxon>
        <taxon>Thiohalomonadales</taxon>
        <taxon>Thiohalomonadaceae</taxon>
        <taxon>Thiohalomonas</taxon>
    </lineage>
</organism>
<dbReference type="Proteomes" id="UP000199648">
    <property type="component" value="Unassembled WGS sequence"/>
</dbReference>
<feature type="region of interest" description="Disordered" evidence="1">
    <location>
        <begin position="66"/>
        <end position="130"/>
    </location>
</feature>
<sequence>MSEKKRNNPLISELDSLKGLLEAGESDFSAAIDDLRMSACKTEDRSDEDDLFEDFIPEEYLVEVAQESLPDSERKDRVASFPSSFTSEVPGTGSTDADESIPTLEEVVEEERDDAEVPVPQGLAGHDGMEIPVLEETVSVEDIRLEAPDALGATSWKELEAIVDLLVERRLSDMREILKQELLGELERHTGLEPPTR</sequence>
<name>A0A1G5PZC6_9GAMM</name>
<proteinExistence type="predicted"/>
<reference evidence="2 3" key="1">
    <citation type="submission" date="2016-10" db="EMBL/GenBank/DDBJ databases">
        <authorList>
            <person name="de Groot N.N."/>
        </authorList>
    </citation>
    <scope>NUCLEOTIDE SEQUENCE [LARGE SCALE GENOMIC DNA]</scope>
    <source>
        <strain evidence="2 3">HLD2</strain>
    </source>
</reference>